<dbReference type="AlphaFoldDB" id="J9VRQ8"/>
<feature type="region of interest" description="Disordered" evidence="1">
    <location>
        <begin position="825"/>
        <end position="893"/>
    </location>
</feature>
<dbReference type="Proteomes" id="UP000010091">
    <property type="component" value="Chromosome 6"/>
</dbReference>
<sequence length="893" mass="96984">MFPAHRQSPTSSSSSAIIPLNHPTASTGNSPSSDLASQGTGSGNSDNLSTNADGNGKQRPRRKVTIVPPVTAACLEDLRSALPTGAIVPNSSQSNVPSTPGLPHPTTEVSTAGTSSKRRRAHTVSVCLPNSAKYVQLEDKDDQAVPQAARAGKRGARRQWSHDIELGMSLTDTNPTHPPFTSALGPRHRSISAASQPVAYSNTRQRGRRSSSPGPVGYEMEGRDGDVELGDELVGVLDVIDPQVSTVNHLQNMCNSVMVPYLPQLWTRRPEVQLPSTPSDEDIGLLNNTAVVSRRRSNTTRSRRRTLSLSRFVPSKGASESTALAAEDDNPPATAPASWGGAHPLSVMEEEPEFQPQDSPIQSLPSALATKQLVPSSTTSLPLPAKPTSLTSSPTASTISLRRSTLFDKHIKSVLSTSTRQKILLALQGLWTFVKTPMGFLTALYGFAVVFWGAAIVLFLLGWIPTSSKYRQDVWVEISSQVENGLFTVTGVGLIPWRVVDTYRMSVIWTLKSRAERRREKMGLPPIEDENDLPDPQDIPGYIHVLDEKETARLRHHQEKFALSQTWYKPHATATHRAFPIGWALWNTILMDGNSFFQCILCGCMWGMNWHKRPAWTTGCLIPLSFLCGIGAAVLIYCGSVKTKKHQAVSEKLKYAMGIPLAIGQPAMRPPGVGEDPTSKERGKYGGGDNENDIAEEGGGGREGERTRAQPETAPDGGVMVGVGSGDMNRERLSGDDERDNGNDNEDETEGGEKGDRQGAKHGSSNVFTPLLGRNKHHPQRRATVTFGPTISASPHRPLRLHPQPPSYPNRHHHLLQRHHDNTMSVRLRSPPPSPSPSPFLGLKVETETPVKPGQQEKNVPSIGVRRVESDSDEKGDIALDGIRLGRSKESSA</sequence>
<dbReference type="OrthoDB" id="3365211at2759"/>
<feature type="region of interest" description="Disordered" evidence="1">
    <location>
        <begin position="85"/>
        <end position="121"/>
    </location>
</feature>
<dbReference type="KEGG" id="cng:CNAG_02524"/>
<feature type="compositionally biased region" description="Basic and acidic residues" evidence="1">
    <location>
        <begin position="866"/>
        <end position="878"/>
    </location>
</feature>
<dbReference type="PANTHER" id="PTHR35872">
    <property type="entry name" value="INTEGRAL MEMBRANE PROTEIN (AFU_ORTHOLOGUE AFUA_5G07110)"/>
    <property type="match status" value="1"/>
</dbReference>
<feature type="region of interest" description="Disordered" evidence="1">
    <location>
        <begin position="186"/>
        <end position="223"/>
    </location>
</feature>
<protein>
    <submittedName>
        <fullName evidence="3">Uncharacterized protein</fullName>
    </submittedName>
</protein>
<feature type="region of interest" description="Disordered" evidence="1">
    <location>
        <begin position="1"/>
        <end position="65"/>
    </location>
</feature>
<keyword evidence="4" id="KW-1185">Reference proteome</keyword>
<feature type="region of interest" description="Disordered" evidence="1">
    <location>
        <begin position="665"/>
        <end position="781"/>
    </location>
</feature>
<feature type="compositionally biased region" description="Basic residues" evidence="1">
    <location>
        <begin position="293"/>
        <end position="306"/>
    </location>
</feature>
<feature type="compositionally biased region" description="Basic and acidic residues" evidence="1">
    <location>
        <begin position="699"/>
        <end position="709"/>
    </location>
</feature>
<feature type="transmembrane region" description="Helical" evidence="2">
    <location>
        <begin position="615"/>
        <end position="637"/>
    </location>
</feature>
<dbReference type="EMBL" id="CP003825">
    <property type="protein sequence ID" value="AFR95309.2"/>
    <property type="molecule type" value="Genomic_DNA"/>
</dbReference>
<dbReference type="RefSeq" id="XP_012049684.1">
    <property type="nucleotide sequence ID" value="XM_012194294.1"/>
</dbReference>
<organism evidence="3 4">
    <name type="scientific">Cryptococcus neoformans (strain H99 / ATCC 208821 / CBS 10515 / FGSC 9487)</name>
    <name type="common">Cryptococcus neoformans var. grubii serotype A</name>
    <dbReference type="NCBI Taxonomy" id="235443"/>
    <lineage>
        <taxon>Eukaryota</taxon>
        <taxon>Fungi</taxon>
        <taxon>Dikarya</taxon>
        <taxon>Basidiomycota</taxon>
        <taxon>Agaricomycotina</taxon>
        <taxon>Tremellomycetes</taxon>
        <taxon>Tremellales</taxon>
        <taxon>Cryptococcaceae</taxon>
        <taxon>Cryptococcus</taxon>
        <taxon>Cryptococcus neoformans species complex</taxon>
    </lineage>
</organism>
<name>J9VRQ8_CRYN9</name>
<keyword evidence="2" id="KW-0472">Membrane</keyword>
<gene>
    <name evidence="3" type="ORF">CNAG_02524</name>
</gene>
<feature type="compositionally biased region" description="Polar residues" evidence="1">
    <location>
        <begin position="89"/>
        <end position="98"/>
    </location>
</feature>
<feature type="compositionally biased region" description="Polar residues" evidence="1">
    <location>
        <begin position="23"/>
        <end position="53"/>
    </location>
</feature>
<accession>J9VRQ8</accession>
<keyword evidence="2" id="KW-0812">Transmembrane</keyword>
<evidence type="ECO:0000313" key="4">
    <source>
        <dbReference type="Proteomes" id="UP000010091"/>
    </source>
</evidence>
<dbReference type="InterPro" id="IPR021369">
    <property type="entry name" value="DUF2985"/>
</dbReference>
<dbReference type="HOGENOM" id="CLU_347489_0_0_1"/>
<dbReference type="PANTHER" id="PTHR35872:SF2">
    <property type="entry name" value="INTEGRAL MEMBRANE PROTEIN (AFU_ORTHOLOGUE AFUA_5G07110)"/>
    <property type="match status" value="1"/>
</dbReference>
<feature type="compositionally biased region" description="Basic and acidic residues" evidence="1">
    <location>
        <begin position="728"/>
        <end position="742"/>
    </location>
</feature>
<evidence type="ECO:0000256" key="2">
    <source>
        <dbReference type="SAM" id="Phobius"/>
    </source>
</evidence>
<evidence type="ECO:0000256" key="1">
    <source>
        <dbReference type="SAM" id="MobiDB-lite"/>
    </source>
</evidence>
<proteinExistence type="predicted"/>
<feature type="transmembrane region" description="Helical" evidence="2">
    <location>
        <begin position="443"/>
        <end position="464"/>
    </location>
</feature>
<reference evidence="3 4" key="1">
    <citation type="journal article" date="2014" name="PLoS Genet.">
        <title>Analysis of the genome and transcriptome of Cryptococcus neoformans var. grubii reveals complex RNA expression and microevolution leading to virulence attenuation.</title>
        <authorList>
            <person name="Janbon G."/>
            <person name="Ormerod K.L."/>
            <person name="Paulet D."/>
            <person name="Byrnes E.J.III."/>
            <person name="Yadav V."/>
            <person name="Chatterjee G."/>
            <person name="Mullapudi N."/>
            <person name="Hon C.C."/>
            <person name="Billmyre R.B."/>
            <person name="Brunel F."/>
            <person name="Bahn Y.S."/>
            <person name="Chen W."/>
            <person name="Chen Y."/>
            <person name="Chow E.W."/>
            <person name="Coppee J.Y."/>
            <person name="Floyd-Averette A."/>
            <person name="Gaillardin C."/>
            <person name="Gerik K.J."/>
            <person name="Goldberg J."/>
            <person name="Gonzalez-Hilarion S."/>
            <person name="Gujja S."/>
            <person name="Hamlin J.L."/>
            <person name="Hsueh Y.P."/>
            <person name="Ianiri G."/>
            <person name="Jones S."/>
            <person name="Kodira C.D."/>
            <person name="Kozubowski L."/>
            <person name="Lam W."/>
            <person name="Marra M."/>
            <person name="Mesner L.D."/>
            <person name="Mieczkowski P.A."/>
            <person name="Moyrand F."/>
            <person name="Nielsen K."/>
            <person name="Proux C."/>
            <person name="Rossignol T."/>
            <person name="Schein J.E."/>
            <person name="Sun S."/>
            <person name="Wollschlaeger C."/>
            <person name="Wood I.A."/>
            <person name="Zeng Q."/>
            <person name="Neuveglise C."/>
            <person name="Newlon C.S."/>
            <person name="Perfect J.R."/>
            <person name="Lodge J.K."/>
            <person name="Idnurm A."/>
            <person name="Stajich J.E."/>
            <person name="Kronstad J.W."/>
            <person name="Sanyal K."/>
            <person name="Heitman J."/>
            <person name="Fraser J.A."/>
            <person name="Cuomo C.A."/>
            <person name="Dietrich F.S."/>
        </authorList>
    </citation>
    <scope>NUCLEOTIDE SEQUENCE [LARGE SCALE GENOMIC DNA]</scope>
    <source>
        <strain evidence="4">H99 / ATCC 208821 / CBS 10515 / FGSC 9487</strain>
    </source>
</reference>
<feature type="region of interest" description="Disordered" evidence="1">
    <location>
        <begin position="293"/>
        <end position="343"/>
    </location>
</feature>
<dbReference type="VEuPathDB" id="FungiDB:CNAG_02524"/>
<feature type="compositionally biased region" description="Polar residues" evidence="1">
    <location>
        <begin position="192"/>
        <end position="204"/>
    </location>
</feature>
<feature type="region of interest" description="Disordered" evidence="1">
    <location>
        <begin position="786"/>
        <end position="805"/>
    </location>
</feature>
<dbReference type="Pfam" id="PF11204">
    <property type="entry name" value="DUF2985"/>
    <property type="match status" value="1"/>
</dbReference>
<evidence type="ECO:0000313" key="3">
    <source>
        <dbReference type="EMBL" id="AFR95309.2"/>
    </source>
</evidence>
<dbReference type="GeneID" id="23886138"/>
<keyword evidence="2" id="KW-1133">Transmembrane helix</keyword>